<dbReference type="HOGENOM" id="CLU_311467_0_0_1"/>
<protein>
    <submittedName>
        <fullName evidence="1">Uncharacterized protein</fullName>
    </submittedName>
</protein>
<sequence>MEGLHILADGEEVVFPIAVEKENIGQDVNYQSYLDYLKVNYPNLHKFNIKLESDDPVEFDKLLQRDSIIHNAIDIQMYEHLNSADDIWDSITHRITNMGFMGRYARIATSIEHGRNYIFTFGEFSHVYPFLKSCVGDARERRRDLQLPQLDESLIDSYKLHYVNHYKGLFDSTSADFEIEKRTPYNRSFVYKTPRQTPLGTEWSVLSVDEVHVKLTKNFRDLYTRARYEQCVEEVSKSQRSHNFMVGRDYNIGETLSTHEDLYPSVIRDGLNIKRYVYEKFLHCSVSSCPGSVRIILDCIHNVVIISTTNPHFDCMEAHKRRVYDVVRKMFVINNADLSKLDEKYLAILRRYGLTYVESWIGSEDLESFHKTELTPSIHRYNYKREFGQSWSSQKNRSWVVDSFYNKDEETLRKKRKTASEKQIVDSELTALKVHDKTTNGISSWNTDLLRKSRIGGLIYRDEWEFHVDQRVNLKLREVFRVWRKFYFEIHDTIRNVISYRKLRSRQLEIYFSYGKFKGKIHRLYNQTMRVLNEAYEILEEWSPVYITDELLIKSYLGLKTNPVIHRDYSAYFHPYPLIKQFNFDARVYSSHDTQELLICDSKDQLVNCDDIYIYERNYRYFSSPQKQAEKIQKLYCHPSEKYMSYNPNLEELILMLHIDEPEFIKNRFFRATMFRNPKKFTADTSANLIQHHLKVQEHFTQIEKYEFDDIFQPYIYQMKFKVDDETRNAFLLCESKFDMLRFRKWVAEYRIKETPMNAMLFRQPASKEHIVDDETVLSRTLILQPKLHEKYPIPLIHYFIGCMIHQDYNDAVAISIIRRYLPLYRNKESDEHTLVINDRVVSKVTGKSRFIISQLEQELREFSNRPEYWNISVENDSFDDDEIYKLKLQLKRLLTMDEKNKKLILDGIELYTAAYQQDEYKDVFLATHRDHISLIEALAKKI</sequence>
<dbReference type="Proteomes" id="UP000029867">
    <property type="component" value="Unassembled WGS sequence"/>
</dbReference>
<dbReference type="EMBL" id="JQFK01000005">
    <property type="protein sequence ID" value="KGK39972.1"/>
    <property type="molecule type" value="Genomic_DNA"/>
</dbReference>
<reference evidence="2" key="1">
    <citation type="journal article" date="2014" name="Microb. Cell Fact.">
        <title>Exploiting Issatchenkia orientalis SD108 for succinic acid production.</title>
        <authorList>
            <person name="Xiao H."/>
            <person name="Shao Z."/>
            <person name="Jiang Y."/>
            <person name="Dole S."/>
            <person name="Zhao H."/>
        </authorList>
    </citation>
    <scope>NUCLEOTIDE SEQUENCE [LARGE SCALE GENOMIC DNA]</scope>
    <source>
        <strain evidence="2">SD108</strain>
    </source>
</reference>
<dbReference type="VEuPathDB" id="FungiDB:C5L36_0A01150"/>
<name>A0A099P6Y1_PICKU</name>
<dbReference type="AlphaFoldDB" id="A0A099P6Y1"/>
<gene>
    <name evidence="1" type="ORF">JL09_g954</name>
</gene>
<evidence type="ECO:0000313" key="2">
    <source>
        <dbReference type="Proteomes" id="UP000029867"/>
    </source>
</evidence>
<organism evidence="1 2">
    <name type="scientific">Pichia kudriavzevii</name>
    <name type="common">Yeast</name>
    <name type="synonym">Issatchenkia orientalis</name>
    <dbReference type="NCBI Taxonomy" id="4909"/>
    <lineage>
        <taxon>Eukaryota</taxon>
        <taxon>Fungi</taxon>
        <taxon>Dikarya</taxon>
        <taxon>Ascomycota</taxon>
        <taxon>Saccharomycotina</taxon>
        <taxon>Pichiomycetes</taxon>
        <taxon>Pichiales</taxon>
        <taxon>Pichiaceae</taxon>
        <taxon>Pichia</taxon>
    </lineage>
</organism>
<comment type="caution">
    <text evidence="1">The sequence shown here is derived from an EMBL/GenBank/DDBJ whole genome shotgun (WGS) entry which is preliminary data.</text>
</comment>
<proteinExistence type="predicted"/>
<accession>A0A099P6Y1</accession>
<evidence type="ECO:0000313" key="1">
    <source>
        <dbReference type="EMBL" id="KGK39972.1"/>
    </source>
</evidence>